<dbReference type="CDD" id="cd00371">
    <property type="entry name" value="HMA"/>
    <property type="match status" value="1"/>
</dbReference>
<feature type="compositionally biased region" description="Basic residues" evidence="1">
    <location>
        <begin position="225"/>
        <end position="238"/>
    </location>
</feature>
<dbReference type="OrthoDB" id="773760at2759"/>
<feature type="region of interest" description="Disordered" evidence="1">
    <location>
        <begin position="423"/>
        <end position="526"/>
    </location>
</feature>
<feature type="compositionally biased region" description="Basic and acidic residues" evidence="1">
    <location>
        <begin position="620"/>
        <end position="637"/>
    </location>
</feature>
<feature type="signal peptide" evidence="2">
    <location>
        <begin position="1"/>
        <end position="25"/>
    </location>
</feature>
<reference evidence="3" key="1">
    <citation type="submission" date="2020-07" db="EMBL/GenBank/DDBJ databases">
        <title>Genome sequence and genetic diversity analysis of an under-domesticated orphan crop, white fonio (Digitaria exilis).</title>
        <authorList>
            <person name="Bennetzen J.L."/>
            <person name="Chen S."/>
            <person name="Ma X."/>
            <person name="Wang X."/>
            <person name="Yssel A.E.J."/>
            <person name="Chaluvadi S.R."/>
            <person name="Johnson M."/>
            <person name="Gangashetty P."/>
            <person name="Hamidou F."/>
            <person name="Sanogo M.D."/>
            <person name="Zwaenepoel A."/>
            <person name="Wallace J."/>
            <person name="Van De Peer Y."/>
            <person name="Van Deynze A."/>
        </authorList>
    </citation>
    <scope>NUCLEOTIDE SEQUENCE</scope>
    <source>
        <tissue evidence="3">Leaves</tissue>
    </source>
</reference>
<dbReference type="Proteomes" id="UP000636709">
    <property type="component" value="Unassembled WGS sequence"/>
</dbReference>
<feature type="compositionally biased region" description="Basic and acidic residues" evidence="1">
    <location>
        <begin position="320"/>
        <end position="342"/>
    </location>
</feature>
<dbReference type="PANTHER" id="PTHR46413:SF33">
    <property type="entry name" value="HMA DOMAIN-CONTAINING PROTEIN"/>
    <property type="match status" value="1"/>
</dbReference>
<dbReference type="PANTHER" id="PTHR46413">
    <property type="entry name" value="HEAVY METAL-ASSOCIATED ISOPRENYLATED PLANT PROTEIN 6"/>
    <property type="match status" value="1"/>
</dbReference>
<feature type="region of interest" description="Disordered" evidence="1">
    <location>
        <begin position="188"/>
        <end position="352"/>
    </location>
</feature>
<feature type="compositionally biased region" description="Gly residues" evidence="1">
    <location>
        <begin position="277"/>
        <end position="289"/>
    </location>
</feature>
<proteinExistence type="predicted"/>
<feature type="compositionally biased region" description="Gly residues" evidence="1">
    <location>
        <begin position="445"/>
        <end position="464"/>
    </location>
</feature>
<feature type="compositionally biased region" description="Gly residues" evidence="1">
    <location>
        <begin position="507"/>
        <end position="518"/>
    </location>
</feature>
<dbReference type="InterPro" id="IPR044594">
    <property type="entry name" value="HIPP01/3/5/6"/>
</dbReference>
<evidence type="ECO:0000256" key="1">
    <source>
        <dbReference type="SAM" id="MobiDB-lite"/>
    </source>
</evidence>
<feature type="chain" id="PRO_5032396063" description="HMA domain-containing protein" evidence="2">
    <location>
        <begin position="26"/>
        <end position="658"/>
    </location>
</feature>
<protein>
    <recommendedName>
        <fullName evidence="5">HMA domain-containing protein</fullName>
    </recommendedName>
</protein>
<keyword evidence="2" id="KW-0732">Signal</keyword>
<dbReference type="GO" id="GO:0046872">
    <property type="term" value="F:metal ion binding"/>
    <property type="evidence" value="ECO:0007669"/>
    <property type="project" value="InterPro"/>
</dbReference>
<accession>A0A835FY87</accession>
<dbReference type="InterPro" id="IPR006121">
    <property type="entry name" value="HMA_dom"/>
</dbReference>
<comment type="caution">
    <text evidence="3">The sequence shown here is derived from an EMBL/GenBank/DDBJ whole genome shotgun (WGS) entry which is preliminary data.</text>
</comment>
<feature type="region of interest" description="Disordered" evidence="1">
    <location>
        <begin position="93"/>
        <end position="117"/>
    </location>
</feature>
<feature type="region of interest" description="Disordered" evidence="1">
    <location>
        <begin position="614"/>
        <end position="658"/>
    </location>
</feature>
<sequence>MLLFGAELQLRFALLFLQLCDRSLQLPVARKLHACFLPVRSGAALSRSVQTHPSEAASALELASLCPAFFFSSFSCKCDYPAPRCQSKRCAAPGTGPNRPVSDQTVHPKPREEGDERAVGTPLHSFLVYQQQLILLSYSSSSWPGTNRQCLDSTMLHPCLSFAGSTAVLFPSSFPCAAGSHARYVAAAHHSGPSGPCALLSPPPKTPTPPPLHFTLALRSDHSHTHTHKRSQPHRRNQARPGEAIHPSSLAERPTMAKVSRRLGIYPRSRFPKKNRGGGGGGGGGGSGGQPQKPAEPTEEGEEQTVAADNDSASGEATAEDNKDKGKGQDNKEKGKGQDGKDKGKKTPPPPPLVTAVLKVDMHCDGCAKRIRASVHRYAGKPLPFLHFSLSMNQLEPGVEGVAMEVDKGTMTVVGRFDAKKLRDRVAKKTRKKVDLVANNNAGNKQGGGGGGNNNNKGGGGGGNQHKQGAGEADGKPEKEHDHGGQGDKGTNKDDHQEDKGSKDNKGGGGGDGGAKGKGGGKDNKKPAVPVIATVVLKIGSTGLHCEGCMNRIRSKLFKIKGKSLSLSHLEGSLLHLDSCMRIVNRVEQVKMDMAKNQVTVTGTMDAKALPEKLRKKLRRPVEVVTAKDGKDKDGKQQEGGGGGKDKDGKEKDAATKP</sequence>
<gene>
    <name evidence="3" type="ORF">HU200_002586</name>
</gene>
<feature type="compositionally biased region" description="Pro residues" evidence="1">
    <location>
        <begin position="201"/>
        <end position="212"/>
    </location>
</feature>
<feature type="compositionally biased region" description="Basic and acidic residues" evidence="1">
    <location>
        <begin position="644"/>
        <end position="658"/>
    </location>
</feature>
<feature type="compositionally biased region" description="Basic and acidic residues" evidence="1">
    <location>
        <begin position="473"/>
        <end position="506"/>
    </location>
</feature>
<keyword evidence="4" id="KW-1185">Reference proteome</keyword>
<evidence type="ECO:0008006" key="5">
    <source>
        <dbReference type="Google" id="ProtNLM"/>
    </source>
</evidence>
<dbReference type="EMBL" id="JACEFO010000180">
    <property type="protein sequence ID" value="KAF8779529.1"/>
    <property type="molecule type" value="Genomic_DNA"/>
</dbReference>
<dbReference type="AlphaFoldDB" id="A0A835FY87"/>
<dbReference type="Gene3D" id="3.30.70.100">
    <property type="match status" value="2"/>
</dbReference>
<organism evidence="3 4">
    <name type="scientific">Digitaria exilis</name>
    <dbReference type="NCBI Taxonomy" id="1010633"/>
    <lineage>
        <taxon>Eukaryota</taxon>
        <taxon>Viridiplantae</taxon>
        <taxon>Streptophyta</taxon>
        <taxon>Embryophyta</taxon>
        <taxon>Tracheophyta</taxon>
        <taxon>Spermatophyta</taxon>
        <taxon>Magnoliopsida</taxon>
        <taxon>Liliopsida</taxon>
        <taxon>Poales</taxon>
        <taxon>Poaceae</taxon>
        <taxon>PACMAD clade</taxon>
        <taxon>Panicoideae</taxon>
        <taxon>Panicodae</taxon>
        <taxon>Paniceae</taxon>
        <taxon>Anthephorinae</taxon>
        <taxon>Digitaria</taxon>
    </lineage>
</organism>
<evidence type="ECO:0000256" key="2">
    <source>
        <dbReference type="SAM" id="SignalP"/>
    </source>
</evidence>
<evidence type="ECO:0000313" key="4">
    <source>
        <dbReference type="Proteomes" id="UP000636709"/>
    </source>
</evidence>
<name>A0A835FY87_9POAL</name>
<evidence type="ECO:0000313" key="3">
    <source>
        <dbReference type="EMBL" id="KAF8779529.1"/>
    </source>
</evidence>